<organism evidence="2 3">
    <name type="scientific">Leucobacter exalbidus</name>
    <dbReference type="NCBI Taxonomy" id="662960"/>
    <lineage>
        <taxon>Bacteria</taxon>
        <taxon>Bacillati</taxon>
        <taxon>Actinomycetota</taxon>
        <taxon>Actinomycetes</taxon>
        <taxon>Micrococcales</taxon>
        <taxon>Microbacteriaceae</taxon>
        <taxon>Leucobacter</taxon>
    </lineage>
</organism>
<dbReference type="Proteomes" id="UP000675163">
    <property type="component" value="Unassembled WGS sequence"/>
</dbReference>
<dbReference type="EMBL" id="JAFIDA010000001">
    <property type="protein sequence ID" value="MBP1327452.1"/>
    <property type="molecule type" value="Genomic_DNA"/>
</dbReference>
<evidence type="ECO:0000313" key="3">
    <source>
        <dbReference type="Proteomes" id="UP000675163"/>
    </source>
</evidence>
<name>A0A940T4P6_9MICO</name>
<keyword evidence="3" id="KW-1185">Reference proteome</keyword>
<dbReference type="AlphaFoldDB" id="A0A940T4P6"/>
<reference evidence="2" key="1">
    <citation type="submission" date="2021-02" db="EMBL/GenBank/DDBJ databases">
        <title>Sequencing the genomes of 1000 actinobacteria strains.</title>
        <authorList>
            <person name="Klenk H.-P."/>
        </authorList>
    </citation>
    <scope>NUCLEOTIDE SEQUENCE</scope>
    <source>
        <strain evidence="2">DSM 22850</strain>
    </source>
</reference>
<comment type="caution">
    <text evidence="2">The sequence shown here is derived from an EMBL/GenBank/DDBJ whole genome shotgun (WGS) entry which is preliminary data.</text>
</comment>
<dbReference type="RefSeq" id="WP_209706289.1">
    <property type="nucleotide sequence ID" value="NZ_JAFIDA010000001.1"/>
</dbReference>
<feature type="region of interest" description="Disordered" evidence="1">
    <location>
        <begin position="1"/>
        <end position="31"/>
    </location>
</feature>
<gene>
    <name evidence="2" type="ORF">JOF28_002684</name>
</gene>
<proteinExistence type="predicted"/>
<evidence type="ECO:0000256" key="1">
    <source>
        <dbReference type="SAM" id="MobiDB-lite"/>
    </source>
</evidence>
<accession>A0A940T4P6</accession>
<protein>
    <submittedName>
        <fullName evidence="2">Uncharacterized protein</fullName>
    </submittedName>
</protein>
<evidence type="ECO:0000313" key="2">
    <source>
        <dbReference type="EMBL" id="MBP1327452.1"/>
    </source>
</evidence>
<sequence length="145" mass="14298">MDLKFSFGGASPDHSDHGGAPSGRSLPLTPATSTSASDLVVVATRDASGIRAEVRTGAGVVYTSADVACADDQALPRAARSGIARAVAGLEGPLAEQVAAIELDLGDAAVAVVEFFGAEASAPVVTAALQSRIGVAAGTPIKITV</sequence>